<dbReference type="PROSITE" id="PS50110">
    <property type="entry name" value="RESPONSE_REGULATORY"/>
    <property type="match status" value="1"/>
</dbReference>
<dbReference type="GO" id="GO:0005737">
    <property type="term" value="C:cytoplasm"/>
    <property type="evidence" value="ECO:0007669"/>
    <property type="project" value="UniProtKB-SubCell"/>
</dbReference>
<dbReference type="InterPro" id="IPR001789">
    <property type="entry name" value="Sig_transdc_resp-reg_receiver"/>
</dbReference>
<evidence type="ECO:0000313" key="12">
    <source>
        <dbReference type="Proteomes" id="UP000198855"/>
    </source>
</evidence>
<dbReference type="InterPro" id="IPR018060">
    <property type="entry name" value="HTH_AraC"/>
</dbReference>
<accession>A0A1I1XS89</accession>
<dbReference type="PROSITE" id="PS01124">
    <property type="entry name" value="HTH_ARAC_FAMILY_2"/>
    <property type="match status" value="1"/>
</dbReference>
<dbReference type="STRING" id="1045775.SAMN05216378_2323"/>
<feature type="domain" description="Response regulatory" evidence="10">
    <location>
        <begin position="3"/>
        <end position="120"/>
    </location>
</feature>
<dbReference type="SUPFAM" id="SSF52172">
    <property type="entry name" value="CheY-like"/>
    <property type="match status" value="1"/>
</dbReference>
<name>A0A1I1XS89_9BACL</name>
<dbReference type="SMART" id="SM00342">
    <property type="entry name" value="HTH_ARAC"/>
    <property type="match status" value="1"/>
</dbReference>
<dbReference type="InterPro" id="IPR051552">
    <property type="entry name" value="HptR"/>
</dbReference>
<evidence type="ECO:0000256" key="4">
    <source>
        <dbReference type="ARBA" id="ARBA00023012"/>
    </source>
</evidence>
<organism evidence="11 12">
    <name type="scientific">Paenibacillus catalpae</name>
    <dbReference type="NCBI Taxonomy" id="1045775"/>
    <lineage>
        <taxon>Bacteria</taxon>
        <taxon>Bacillati</taxon>
        <taxon>Bacillota</taxon>
        <taxon>Bacilli</taxon>
        <taxon>Bacillales</taxon>
        <taxon>Paenibacillaceae</taxon>
        <taxon>Paenibacillus</taxon>
    </lineage>
</organism>
<dbReference type="Pfam" id="PF00072">
    <property type="entry name" value="Response_reg"/>
    <property type="match status" value="1"/>
</dbReference>
<evidence type="ECO:0000256" key="7">
    <source>
        <dbReference type="ARBA" id="ARBA00023163"/>
    </source>
</evidence>
<evidence type="ECO:0000256" key="5">
    <source>
        <dbReference type="ARBA" id="ARBA00023015"/>
    </source>
</evidence>
<dbReference type="InterPro" id="IPR018062">
    <property type="entry name" value="HTH_AraC-typ_CS"/>
</dbReference>
<evidence type="ECO:0000259" key="9">
    <source>
        <dbReference type="PROSITE" id="PS01124"/>
    </source>
</evidence>
<keyword evidence="7" id="KW-0804">Transcription</keyword>
<keyword evidence="5" id="KW-0805">Transcription regulation</keyword>
<dbReference type="InterPro" id="IPR020449">
    <property type="entry name" value="Tscrpt_reg_AraC-type_HTH"/>
</dbReference>
<dbReference type="AlphaFoldDB" id="A0A1I1XS89"/>
<sequence>MYRILVVDDEPMIRKGLQKLIGESDHSICHAETADNGVDALEKIAASRPDLLFTDIKMPKMDGLELCRQVNERFPDLPVVVISGYGDFEYARQCMSFGVKEYLLKPVTKAAVSKAVSKLIAGLEARRQTAYIPLSKTEEWLNQLQDGIWHLQPESIKTVMAGMEQYCAASMLDARMLSELTQDLAGKLADRLNARHVYPFEAPRRPAERDAAAFAWLCETAMGMMEQLRIKRKGNLKEPVEEAKAYIEKHLNRELSLEEVADKLGLSASYFSQLFKQMTGETFVQYRTKRRMEKAKLLLSMPHHKITDVSAEVGFADHPHFTKTFKKYSGLTPSEYRESLGIKG</sequence>
<dbReference type="Pfam" id="PF12833">
    <property type="entry name" value="HTH_18"/>
    <property type="match status" value="1"/>
</dbReference>
<dbReference type="GO" id="GO:0043565">
    <property type="term" value="F:sequence-specific DNA binding"/>
    <property type="evidence" value="ECO:0007669"/>
    <property type="project" value="InterPro"/>
</dbReference>
<dbReference type="PROSITE" id="PS00041">
    <property type="entry name" value="HTH_ARAC_FAMILY_1"/>
    <property type="match status" value="1"/>
</dbReference>
<dbReference type="SMART" id="SM00448">
    <property type="entry name" value="REC"/>
    <property type="match status" value="1"/>
</dbReference>
<evidence type="ECO:0000256" key="1">
    <source>
        <dbReference type="ARBA" id="ARBA00004496"/>
    </source>
</evidence>
<keyword evidence="12" id="KW-1185">Reference proteome</keyword>
<comment type="subcellular location">
    <subcellularLocation>
        <location evidence="1">Cytoplasm</location>
    </subcellularLocation>
</comment>
<dbReference type="InterPro" id="IPR009057">
    <property type="entry name" value="Homeodomain-like_sf"/>
</dbReference>
<dbReference type="PRINTS" id="PR00032">
    <property type="entry name" value="HTHARAC"/>
</dbReference>
<evidence type="ECO:0000256" key="3">
    <source>
        <dbReference type="ARBA" id="ARBA00022553"/>
    </source>
</evidence>
<feature type="modified residue" description="4-aspartylphosphate" evidence="8">
    <location>
        <position position="55"/>
    </location>
</feature>
<dbReference type="Gene3D" id="3.40.50.2300">
    <property type="match status" value="1"/>
</dbReference>
<dbReference type="SUPFAM" id="SSF46689">
    <property type="entry name" value="Homeodomain-like"/>
    <property type="match status" value="2"/>
</dbReference>
<dbReference type="GO" id="GO:0003700">
    <property type="term" value="F:DNA-binding transcription factor activity"/>
    <property type="evidence" value="ECO:0007669"/>
    <property type="project" value="InterPro"/>
</dbReference>
<dbReference type="RefSeq" id="WP_091184829.1">
    <property type="nucleotide sequence ID" value="NZ_FOMT01000002.1"/>
</dbReference>
<keyword evidence="4" id="KW-0902">Two-component regulatory system</keyword>
<evidence type="ECO:0000256" key="6">
    <source>
        <dbReference type="ARBA" id="ARBA00023125"/>
    </source>
</evidence>
<evidence type="ECO:0000313" key="11">
    <source>
        <dbReference type="EMBL" id="SFE10185.1"/>
    </source>
</evidence>
<keyword evidence="2" id="KW-0963">Cytoplasm</keyword>
<dbReference type="PANTHER" id="PTHR42713">
    <property type="entry name" value="HISTIDINE KINASE-RELATED"/>
    <property type="match status" value="1"/>
</dbReference>
<reference evidence="12" key="1">
    <citation type="submission" date="2016-10" db="EMBL/GenBank/DDBJ databases">
        <authorList>
            <person name="Varghese N."/>
            <person name="Submissions S."/>
        </authorList>
    </citation>
    <scope>NUCLEOTIDE SEQUENCE [LARGE SCALE GENOMIC DNA]</scope>
    <source>
        <strain evidence="12">CGMCC 1.10784</strain>
    </source>
</reference>
<keyword evidence="6" id="KW-0238">DNA-binding</keyword>
<evidence type="ECO:0000256" key="2">
    <source>
        <dbReference type="ARBA" id="ARBA00022490"/>
    </source>
</evidence>
<gene>
    <name evidence="11" type="ORF">SAMN05216378_2323</name>
</gene>
<dbReference type="InterPro" id="IPR011006">
    <property type="entry name" value="CheY-like_superfamily"/>
</dbReference>
<dbReference type="OrthoDB" id="9788446at2"/>
<evidence type="ECO:0000256" key="8">
    <source>
        <dbReference type="PROSITE-ProRule" id="PRU00169"/>
    </source>
</evidence>
<protein>
    <submittedName>
        <fullName evidence="11">Two-component system, response regulator YesN</fullName>
    </submittedName>
</protein>
<dbReference type="Gene3D" id="1.10.10.60">
    <property type="entry name" value="Homeodomain-like"/>
    <property type="match status" value="2"/>
</dbReference>
<dbReference type="CDD" id="cd17536">
    <property type="entry name" value="REC_YesN-like"/>
    <property type="match status" value="1"/>
</dbReference>
<dbReference type="EMBL" id="FOMT01000002">
    <property type="protein sequence ID" value="SFE10185.1"/>
    <property type="molecule type" value="Genomic_DNA"/>
</dbReference>
<evidence type="ECO:0000259" key="10">
    <source>
        <dbReference type="PROSITE" id="PS50110"/>
    </source>
</evidence>
<proteinExistence type="predicted"/>
<dbReference type="Proteomes" id="UP000198855">
    <property type="component" value="Unassembled WGS sequence"/>
</dbReference>
<feature type="domain" description="HTH araC/xylS-type" evidence="9">
    <location>
        <begin position="241"/>
        <end position="339"/>
    </location>
</feature>
<dbReference type="GO" id="GO:0000160">
    <property type="term" value="P:phosphorelay signal transduction system"/>
    <property type="evidence" value="ECO:0007669"/>
    <property type="project" value="UniProtKB-KW"/>
</dbReference>
<dbReference type="PANTHER" id="PTHR42713:SF3">
    <property type="entry name" value="TRANSCRIPTIONAL REGULATORY PROTEIN HPTR"/>
    <property type="match status" value="1"/>
</dbReference>
<keyword evidence="3 8" id="KW-0597">Phosphoprotein</keyword>